<dbReference type="KEGG" id="nhy:JQS43_06515"/>
<feature type="signal peptide" evidence="2">
    <location>
        <begin position="1"/>
        <end position="27"/>
    </location>
</feature>
<sequence length="166" mass="17014">MSALRRVGCAAVLLLAALLVPATPAAAEPAHTSIFIELNPSTVQAGVQIEIRASCAGHPKPATVRSRAFGDITLAAHHEDELRGSVTVPTGTRAGEYRVDLRCGDGSRARTDLVVLEMKRPTRGPETGGGGAAGEQLTPPVLLAGAGAAVLAAGAALLLRQRRRTG</sequence>
<dbReference type="Proteomes" id="UP000662857">
    <property type="component" value="Chromosome"/>
</dbReference>
<dbReference type="RefSeq" id="WP_239678169.1">
    <property type="nucleotide sequence ID" value="NZ_CP070499.1"/>
</dbReference>
<evidence type="ECO:0000256" key="2">
    <source>
        <dbReference type="SAM" id="SignalP"/>
    </source>
</evidence>
<protein>
    <submittedName>
        <fullName evidence="3">Uncharacterized protein</fullName>
    </submittedName>
</protein>
<reference evidence="3" key="1">
    <citation type="submission" date="2021-02" db="EMBL/GenBank/DDBJ databases">
        <title>Natrosporangium hydrolyticum gen. nov., sp. nov, a haloalkaliphilic actinobacterium from a soda solonchak soil.</title>
        <authorList>
            <person name="Sorokin D.Y."/>
            <person name="Khijniak T.V."/>
            <person name="Zakharycheva A.P."/>
            <person name="Boueva O.V."/>
            <person name="Ariskina E.V."/>
            <person name="Hahnke R.L."/>
            <person name="Bunk B."/>
            <person name="Sproer C."/>
            <person name="Schumann P."/>
            <person name="Evtushenko L.I."/>
            <person name="Kublanov I.V."/>
        </authorList>
    </citation>
    <scope>NUCLEOTIDE SEQUENCE</scope>
    <source>
        <strain evidence="3">DSM 106523</strain>
    </source>
</reference>
<evidence type="ECO:0000313" key="3">
    <source>
        <dbReference type="EMBL" id="QSB15977.1"/>
    </source>
</evidence>
<evidence type="ECO:0000313" key="4">
    <source>
        <dbReference type="Proteomes" id="UP000662857"/>
    </source>
</evidence>
<keyword evidence="1" id="KW-0812">Transmembrane</keyword>
<name>A0A895YDX4_9ACTN</name>
<keyword evidence="1" id="KW-0472">Membrane</keyword>
<keyword evidence="2" id="KW-0732">Signal</keyword>
<organism evidence="3 4">
    <name type="scientific">Natronosporangium hydrolyticum</name>
    <dbReference type="NCBI Taxonomy" id="2811111"/>
    <lineage>
        <taxon>Bacteria</taxon>
        <taxon>Bacillati</taxon>
        <taxon>Actinomycetota</taxon>
        <taxon>Actinomycetes</taxon>
        <taxon>Micromonosporales</taxon>
        <taxon>Micromonosporaceae</taxon>
        <taxon>Natronosporangium</taxon>
    </lineage>
</organism>
<keyword evidence="1" id="KW-1133">Transmembrane helix</keyword>
<dbReference type="AlphaFoldDB" id="A0A895YDX4"/>
<feature type="chain" id="PRO_5034371790" evidence="2">
    <location>
        <begin position="28"/>
        <end position="166"/>
    </location>
</feature>
<feature type="transmembrane region" description="Helical" evidence="1">
    <location>
        <begin position="141"/>
        <end position="159"/>
    </location>
</feature>
<keyword evidence="4" id="KW-1185">Reference proteome</keyword>
<proteinExistence type="predicted"/>
<gene>
    <name evidence="3" type="ORF">JQS43_06515</name>
</gene>
<dbReference type="EMBL" id="CP070499">
    <property type="protein sequence ID" value="QSB15977.1"/>
    <property type="molecule type" value="Genomic_DNA"/>
</dbReference>
<evidence type="ECO:0000256" key="1">
    <source>
        <dbReference type="SAM" id="Phobius"/>
    </source>
</evidence>
<accession>A0A895YDX4</accession>